<proteinExistence type="predicted"/>
<name>A0A2P5CWC5_TREOI</name>
<organism evidence="2 3">
    <name type="scientific">Trema orientale</name>
    <name type="common">Charcoal tree</name>
    <name type="synonym">Celtis orientalis</name>
    <dbReference type="NCBI Taxonomy" id="63057"/>
    <lineage>
        <taxon>Eukaryota</taxon>
        <taxon>Viridiplantae</taxon>
        <taxon>Streptophyta</taxon>
        <taxon>Embryophyta</taxon>
        <taxon>Tracheophyta</taxon>
        <taxon>Spermatophyta</taxon>
        <taxon>Magnoliopsida</taxon>
        <taxon>eudicotyledons</taxon>
        <taxon>Gunneridae</taxon>
        <taxon>Pentapetalae</taxon>
        <taxon>rosids</taxon>
        <taxon>fabids</taxon>
        <taxon>Rosales</taxon>
        <taxon>Cannabaceae</taxon>
        <taxon>Trema</taxon>
    </lineage>
</organism>
<protein>
    <submittedName>
        <fullName evidence="2">Uncharacterized protein</fullName>
    </submittedName>
</protein>
<comment type="caution">
    <text evidence="2">The sequence shown here is derived from an EMBL/GenBank/DDBJ whole genome shotgun (WGS) entry which is preliminary data.</text>
</comment>
<keyword evidence="3" id="KW-1185">Reference proteome</keyword>
<reference evidence="3" key="1">
    <citation type="submission" date="2016-06" db="EMBL/GenBank/DDBJ databases">
        <title>Parallel loss of symbiosis genes in relatives of nitrogen-fixing non-legume Parasponia.</title>
        <authorList>
            <person name="Van Velzen R."/>
            <person name="Holmer R."/>
            <person name="Bu F."/>
            <person name="Rutten L."/>
            <person name="Van Zeijl A."/>
            <person name="Liu W."/>
            <person name="Santuari L."/>
            <person name="Cao Q."/>
            <person name="Sharma T."/>
            <person name="Shen D."/>
            <person name="Roswanjaya Y."/>
            <person name="Wardhani T."/>
            <person name="Kalhor M.S."/>
            <person name="Jansen J."/>
            <person name="Van den Hoogen J."/>
            <person name="Gungor B."/>
            <person name="Hartog M."/>
            <person name="Hontelez J."/>
            <person name="Verver J."/>
            <person name="Yang W.-C."/>
            <person name="Schijlen E."/>
            <person name="Repin R."/>
            <person name="Schilthuizen M."/>
            <person name="Schranz E."/>
            <person name="Heidstra R."/>
            <person name="Miyata K."/>
            <person name="Fedorova E."/>
            <person name="Kohlen W."/>
            <person name="Bisseling T."/>
            <person name="Smit S."/>
            <person name="Geurts R."/>
        </authorList>
    </citation>
    <scope>NUCLEOTIDE SEQUENCE [LARGE SCALE GENOMIC DNA]</scope>
    <source>
        <strain evidence="3">cv. RG33-2</strain>
    </source>
</reference>
<dbReference type="STRING" id="63057.A0A2P5CWC5"/>
<sequence length="100" mass="11641">MMRDQNLSSNWSKKFYRPTHRRANQLTEIENSATTITPAPTETQTQKLERISNELLDLTKLERYDYSLLFCLETGLNRYGPLNAAEKFGFKDLRLISLPS</sequence>
<feature type="region of interest" description="Disordered" evidence="1">
    <location>
        <begin position="18"/>
        <end position="46"/>
    </location>
</feature>
<gene>
    <name evidence="2" type="ORF">TorRG33x02_271030</name>
</gene>
<feature type="compositionally biased region" description="Low complexity" evidence="1">
    <location>
        <begin position="33"/>
        <end position="46"/>
    </location>
</feature>
<dbReference type="OrthoDB" id="250175at2759"/>
<accession>A0A2P5CWC5</accession>
<dbReference type="EMBL" id="JXTC01000321">
    <property type="protein sequence ID" value="PON65337.1"/>
    <property type="molecule type" value="Genomic_DNA"/>
</dbReference>
<dbReference type="InParanoid" id="A0A2P5CWC5"/>
<evidence type="ECO:0000313" key="3">
    <source>
        <dbReference type="Proteomes" id="UP000237000"/>
    </source>
</evidence>
<dbReference type="Proteomes" id="UP000237000">
    <property type="component" value="Unassembled WGS sequence"/>
</dbReference>
<evidence type="ECO:0000256" key="1">
    <source>
        <dbReference type="SAM" id="MobiDB-lite"/>
    </source>
</evidence>
<evidence type="ECO:0000313" key="2">
    <source>
        <dbReference type="EMBL" id="PON65337.1"/>
    </source>
</evidence>
<dbReference type="AlphaFoldDB" id="A0A2P5CWC5"/>